<comment type="similarity">
    <text evidence="1">Belongs to the SCO1/2 family.</text>
</comment>
<keyword evidence="3" id="KW-1133">Transmembrane helix</keyword>
<evidence type="ECO:0000259" key="4">
    <source>
        <dbReference type="PROSITE" id="PS51352"/>
    </source>
</evidence>
<dbReference type="SUPFAM" id="SSF52833">
    <property type="entry name" value="Thioredoxin-like"/>
    <property type="match status" value="1"/>
</dbReference>
<organism evidence="5 6">
    <name type="scientific">Rubritalea spongiae</name>
    <dbReference type="NCBI Taxonomy" id="430797"/>
    <lineage>
        <taxon>Bacteria</taxon>
        <taxon>Pseudomonadati</taxon>
        <taxon>Verrucomicrobiota</taxon>
        <taxon>Verrucomicrobiia</taxon>
        <taxon>Verrucomicrobiales</taxon>
        <taxon>Rubritaleaceae</taxon>
        <taxon>Rubritalea</taxon>
    </lineage>
</organism>
<keyword evidence="6" id="KW-1185">Reference proteome</keyword>
<gene>
    <name evidence="5" type="ORF">ACFSQZ_02670</name>
</gene>
<name>A0ABW5DZA3_9BACT</name>
<evidence type="ECO:0000313" key="6">
    <source>
        <dbReference type="Proteomes" id="UP001597297"/>
    </source>
</evidence>
<dbReference type="EMBL" id="JBHUJC010000003">
    <property type="protein sequence ID" value="MFD2275362.1"/>
    <property type="molecule type" value="Genomic_DNA"/>
</dbReference>
<dbReference type="RefSeq" id="WP_377095122.1">
    <property type="nucleotide sequence ID" value="NZ_JBHSJM010000001.1"/>
</dbReference>
<evidence type="ECO:0000256" key="2">
    <source>
        <dbReference type="ARBA" id="ARBA00023008"/>
    </source>
</evidence>
<dbReference type="Gene3D" id="3.40.30.10">
    <property type="entry name" value="Glutaredoxin"/>
    <property type="match status" value="1"/>
</dbReference>
<accession>A0ABW5DZA3</accession>
<proteinExistence type="inferred from homology"/>
<keyword evidence="2" id="KW-0186">Copper</keyword>
<evidence type="ECO:0000313" key="5">
    <source>
        <dbReference type="EMBL" id="MFD2275362.1"/>
    </source>
</evidence>
<comment type="caution">
    <text evidence="5">The sequence shown here is derived from an EMBL/GenBank/DDBJ whole genome shotgun (WGS) entry which is preliminary data.</text>
</comment>
<dbReference type="Pfam" id="PF02630">
    <property type="entry name" value="SCO1-SenC"/>
    <property type="match status" value="1"/>
</dbReference>
<sequence length="239" mass="27064">MKDKTKITLIYVGVGVLSIVLISVFMWLGKQRSSQAEQSEERRNAIVIEEVVKPLTKLDKQLTEDLEGVNQDGEEVSLYDLKGKAVVFAQFYSRCNMCLGHNKTIMQELHNELKENPNVHFVTVTLDPDFDSPEKLAESAKVWGADSDSWWMLNVPKEKLTKYCREQLWYIDFADNEDKTSAADAINHDMGIAVIDADSKLRAKVNLYELKSSGQDELYEAKKSQLLEVVDLAVGEADE</sequence>
<protein>
    <submittedName>
        <fullName evidence="5">SCO family protein</fullName>
    </submittedName>
</protein>
<keyword evidence="3" id="KW-0472">Membrane</keyword>
<dbReference type="InterPro" id="IPR013766">
    <property type="entry name" value="Thioredoxin_domain"/>
</dbReference>
<dbReference type="InterPro" id="IPR036249">
    <property type="entry name" value="Thioredoxin-like_sf"/>
</dbReference>
<evidence type="ECO:0000256" key="3">
    <source>
        <dbReference type="SAM" id="Phobius"/>
    </source>
</evidence>
<keyword evidence="3" id="KW-0812">Transmembrane</keyword>
<feature type="domain" description="Thioredoxin" evidence="4">
    <location>
        <begin position="55"/>
        <end position="228"/>
    </location>
</feature>
<evidence type="ECO:0000256" key="1">
    <source>
        <dbReference type="ARBA" id="ARBA00010996"/>
    </source>
</evidence>
<dbReference type="InterPro" id="IPR003782">
    <property type="entry name" value="SCO1/SenC"/>
</dbReference>
<reference evidence="6" key="1">
    <citation type="journal article" date="2019" name="Int. J. Syst. Evol. Microbiol.">
        <title>The Global Catalogue of Microorganisms (GCM) 10K type strain sequencing project: providing services to taxonomists for standard genome sequencing and annotation.</title>
        <authorList>
            <consortium name="The Broad Institute Genomics Platform"/>
            <consortium name="The Broad Institute Genome Sequencing Center for Infectious Disease"/>
            <person name="Wu L."/>
            <person name="Ma J."/>
        </authorList>
    </citation>
    <scope>NUCLEOTIDE SEQUENCE [LARGE SCALE GENOMIC DNA]</scope>
    <source>
        <strain evidence="6">JCM 16545</strain>
    </source>
</reference>
<feature type="transmembrane region" description="Helical" evidence="3">
    <location>
        <begin position="7"/>
        <end position="28"/>
    </location>
</feature>
<dbReference type="Proteomes" id="UP001597297">
    <property type="component" value="Unassembled WGS sequence"/>
</dbReference>
<dbReference type="PROSITE" id="PS51352">
    <property type="entry name" value="THIOREDOXIN_2"/>
    <property type="match status" value="1"/>
</dbReference>